<sequence>MLFKSVRLTDMTMLGTISCASTTRTLSFYLQDIFILAIASQVLPTSSEPLLGSTTSTTTYGQPAVYLPVTFKLSNAQQAFFLQETKQQSHSNQSGHPLQRTESFVVFQTKELPMVNVSFGPYNQDQTLPKDLLQPSSPLDIPGRVTVNWKVRAFIVQPRVFSSTPLVQVLFYIAGRDWDDFEVVEKLPCVRLHAFRDVREIKTSCRLTGSLAQCLAQLELPPNWFNTNVAPLGRRKGTEGLEMSGETLQAELYYTVHEPDGNGECGENSPRRGGSARGELPTQHPLLRIGSISLYQPNQEQMMVEKQLDNNIFVRLPEKPLKPGEILSIYLFLVPNSTVEEFTLKKKENVEKQKVLTLDDRIIVIELVKTEEAWEIIVLCFKRYSLRKEHEMSLAVSSKWFSWRVKAKKGVNLLYTRSKSHQWSVNSEVMTGGKHSTATVVVTKNKGVQLSDVTSSLELMQLDFEMENFTSQSVTRRINWNIDYHGRSPLPDSEKVVTELTVIQRDVRTIIPLSMDTEIINTAILTGRTVAIPVKVVAIEINGAVTDVSTFVECKSTNDDIIKVQYKSCISSLNVSQ</sequence>
<dbReference type="EMBL" id="JAAWVQ010125913">
    <property type="protein sequence ID" value="MBN3283330.1"/>
    <property type="molecule type" value="Genomic_DNA"/>
</dbReference>
<evidence type="ECO:0000313" key="7">
    <source>
        <dbReference type="Proteomes" id="UP001166093"/>
    </source>
</evidence>
<dbReference type="InterPro" id="IPR055421">
    <property type="entry name" value="TMEM132_3rd"/>
</dbReference>
<evidence type="ECO:0000259" key="3">
    <source>
        <dbReference type="Pfam" id="PF16070"/>
    </source>
</evidence>
<accession>A0ABS2Y9Z8</accession>
<comment type="caution">
    <text evidence="6">The sequence shown here is derived from an EMBL/GenBank/DDBJ whole genome shotgun (WGS) entry which is preliminary data.</text>
</comment>
<feature type="domain" description="Transmembrane protein TMEM132 N-terminal" evidence="2">
    <location>
        <begin position="69"/>
        <end position="133"/>
    </location>
</feature>
<organism evidence="6 7">
    <name type="scientific">Polyodon spathula</name>
    <name type="common">North American paddlefish</name>
    <name type="synonym">Squalus spathula</name>
    <dbReference type="NCBI Taxonomy" id="7913"/>
    <lineage>
        <taxon>Eukaryota</taxon>
        <taxon>Metazoa</taxon>
        <taxon>Chordata</taxon>
        <taxon>Craniata</taxon>
        <taxon>Vertebrata</taxon>
        <taxon>Euteleostomi</taxon>
        <taxon>Actinopterygii</taxon>
        <taxon>Chondrostei</taxon>
        <taxon>Acipenseriformes</taxon>
        <taxon>Polyodontidae</taxon>
        <taxon>Polyodon</taxon>
    </lineage>
</organism>
<feature type="region of interest" description="Disordered" evidence="1">
    <location>
        <begin position="259"/>
        <end position="281"/>
    </location>
</feature>
<dbReference type="InterPro" id="IPR031435">
    <property type="entry name" value="TMEM132_N"/>
</dbReference>
<evidence type="ECO:0000313" key="6">
    <source>
        <dbReference type="EMBL" id="MBN3283330.1"/>
    </source>
</evidence>
<name>A0ABS2Y9Z8_POLSP</name>
<feature type="domain" description="Transmembrane protein TMEM132 cohesin-like" evidence="4">
    <location>
        <begin position="304"/>
        <end position="347"/>
    </location>
</feature>
<dbReference type="InterPro" id="IPR031437">
    <property type="entry name" value="Ig_TMEM132_4th"/>
</dbReference>
<keyword evidence="7" id="KW-1185">Reference proteome</keyword>
<feature type="non-terminal residue" evidence="6">
    <location>
        <position position="577"/>
    </location>
</feature>
<evidence type="ECO:0000259" key="4">
    <source>
        <dbReference type="Pfam" id="PF23039"/>
    </source>
</evidence>
<protein>
    <submittedName>
        <fullName evidence="6">T132C protein</fullName>
    </submittedName>
</protein>
<dbReference type="InterPro" id="IPR026307">
    <property type="entry name" value="TMEM132"/>
</dbReference>
<evidence type="ECO:0000259" key="2">
    <source>
        <dbReference type="Pfam" id="PF15705"/>
    </source>
</evidence>
<dbReference type="Pfam" id="PF15705">
    <property type="entry name" value="TMEM132_N"/>
    <property type="match status" value="1"/>
</dbReference>
<feature type="domain" description="Transmembrane protein TMEM132 second Ig-like" evidence="5">
    <location>
        <begin position="150"/>
        <end position="278"/>
    </location>
</feature>
<feature type="domain" description="Transmembrane protein TMEM132 cohesin-like" evidence="4">
    <location>
        <begin position="397"/>
        <end position="507"/>
    </location>
</feature>
<dbReference type="PANTHER" id="PTHR13388">
    <property type="entry name" value="DETONATOR, ISOFORM E"/>
    <property type="match status" value="1"/>
</dbReference>
<gene>
    <name evidence="6" type="primary">Tmem132c_3</name>
    <name evidence="6" type="ORF">GTO93_0018467</name>
</gene>
<reference evidence="6" key="1">
    <citation type="journal article" date="2021" name="Cell">
        <title>Tracing the genetic footprints of vertebrate landing in non-teleost ray-finned fishes.</title>
        <authorList>
            <person name="Bi X."/>
            <person name="Wang K."/>
            <person name="Yang L."/>
            <person name="Pan H."/>
            <person name="Jiang H."/>
            <person name="Wei Q."/>
            <person name="Fang M."/>
            <person name="Yu H."/>
            <person name="Zhu C."/>
            <person name="Cai Y."/>
            <person name="He Y."/>
            <person name="Gan X."/>
            <person name="Zeng H."/>
            <person name="Yu D."/>
            <person name="Zhu Y."/>
            <person name="Jiang H."/>
            <person name="Qiu Q."/>
            <person name="Yang H."/>
            <person name="Zhang Y.E."/>
            <person name="Wang W."/>
            <person name="Zhu M."/>
            <person name="He S."/>
            <person name="Zhang G."/>
        </authorList>
    </citation>
    <scope>NUCLEOTIDE SEQUENCE</scope>
    <source>
        <strain evidence="6">Pddl_001</strain>
    </source>
</reference>
<dbReference type="Pfam" id="PF23481">
    <property type="entry name" value="Ig_TMEM132_2nd"/>
    <property type="match status" value="1"/>
</dbReference>
<feature type="domain" description="Transmembrane protein family 132 fourth" evidence="3">
    <location>
        <begin position="509"/>
        <end position="569"/>
    </location>
</feature>
<feature type="non-terminal residue" evidence="6">
    <location>
        <position position="1"/>
    </location>
</feature>
<evidence type="ECO:0000259" key="5">
    <source>
        <dbReference type="Pfam" id="PF23481"/>
    </source>
</evidence>
<dbReference type="Pfam" id="PF16070">
    <property type="entry name" value="Ig_TMEM132_4th"/>
    <property type="match status" value="1"/>
</dbReference>
<dbReference type="Pfam" id="PF23039">
    <property type="entry name" value="TMEM132_3rd"/>
    <property type="match status" value="2"/>
</dbReference>
<proteinExistence type="predicted"/>
<dbReference type="InterPro" id="IPR055422">
    <property type="entry name" value="Ig_TMEM132_2nd"/>
</dbReference>
<dbReference type="PANTHER" id="PTHR13388:SF7">
    <property type="entry name" value="TRANSMEMBRANE PROTEIN 132E"/>
    <property type="match status" value="1"/>
</dbReference>
<evidence type="ECO:0000256" key="1">
    <source>
        <dbReference type="SAM" id="MobiDB-lite"/>
    </source>
</evidence>
<dbReference type="Proteomes" id="UP001166093">
    <property type="component" value="Unassembled WGS sequence"/>
</dbReference>